<organism evidence="2 3">
    <name type="scientific">Kineococcus glutinatus</name>
    <dbReference type="NCBI Taxonomy" id="1070872"/>
    <lineage>
        <taxon>Bacteria</taxon>
        <taxon>Bacillati</taxon>
        <taxon>Actinomycetota</taxon>
        <taxon>Actinomycetes</taxon>
        <taxon>Kineosporiales</taxon>
        <taxon>Kineosporiaceae</taxon>
        <taxon>Kineococcus</taxon>
    </lineage>
</organism>
<dbReference type="InterPro" id="IPR025109">
    <property type="entry name" value="DUF4031"/>
</dbReference>
<sequence>MSILIDSPQWTAHGRSWAHLVSDTSVEELHRFAAALGIPRRAFEGDHYDVPADVHHRAVAAGAEAVTTRELLARLRAAGLRRPKRRGEEVVASTLDAATGGAVADGAVADRAGRAGRVDVVRARRVPTPHGEHLGLLRDPSGEAVRTRRGPAGPDLPPVPWHPHAVVLGFRRTWSGDAGRRRVVHDGLLDLTGAPLAGRELPGDGWTPLADVPRRWWWPLLGTTTTAAGAPRRG</sequence>
<feature type="domain" description="DUF4031" evidence="1">
    <location>
        <begin position="3"/>
        <end position="77"/>
    </location>
</feature>
<evidence type="ECO:0000313" key="2">
    <source>
        <dbReference type="EMBL" id="GAA4960762.1"/>
    </source>
</evidence>
<gene>
    <name evidence="2" type="ORF">GCM10023225_00400</name>
</gene>
<evidence type="ECO:0000313" key="3">
    <source>
        <dbReference type="Proteomes" id="UP001501195"/>
    </source>
</evidence>
<evidence type="ECO:0000259" key="1">
    <source>
        <dbReference type="Pfam" id="PF13223"/>
    </source>
</evidence>
<dbReference type="EMBL" id="BAABIL010000003">
    <property type="protein sequence ID" value="GAA4960762.1"/>
    <property type="molecule type" value="Genomic_DNA"/>
</dbReference>
<protein>
    <recommendedName>
        <fullName evidence="1">DUF4031 domain-containing protein</fullName>
    </recommendedName>
</protein>
<dbReference type="Pfam" id="PF13223">
    <property type="entry name" value="DUF4031"/>
    <property type="match status" value="1"/>
</dbReference>
<proteinExistence type="predicted"/>
<keyword evidence="3" id="KW-1185">Reference proteome</keyword>
<comment type="caution">
    <text evidence="2">The sequence shown here is derived from an EMBL/GenBank/DDBJ whole genome shotgun (WGS) entry which is preliminary data.</text>
</comment>
<dbReference type="Proteomes" id="UP001501195">
    <property type="component" value="Unassembled WGS sequence"/>
</dbReference>
<name>A0ABP9H3X0_9ACTN</name>
<dbReference type="RefSeq" id="WP_425560059.1">
    <property type="nucleotide sequence ID" value="NZ_BAABIL010000003.1"/>
</dbReference>
<reference evidence="3" key="1">
    <citation type="journal article" date="2019" name="Int. J. Syst. Evol. Microbiol.">
        <title>The Global Catalogue of Microorganisms (GCM) 10K type strain sequencing project: providing services to taxonomists for standard genome sequencing and annotation.</title>
        <authorList>
            <consortium name="The Broad Institute Genomics Platform"/>
            <consortium name="The Broad Institute Genome Sequencing Center for Infectious Disease"/>
            <person name="Wu L."/>
            <person name="Ma J."/>
        </authorList>
    </citation>
    <scope>NUCLEOTIDE SEQUENCE [LARGE SCALE GENOMIC DNA]</scope>
    <source>
        <strain evidence="3">JCM 18126</strain>
    </source>
</reference>
<accession>A0ABP9H3X0</accession>